<evidence type="ECO:0000313" key="2">
    <source>
        <dbReference type="Proteomes" id="UP000824469"/>
    </source>
</evidence>
<accession>A0AA38CME1</accession>
<dbReference type="EMBL" id="JAHRHJ020000010">
    <property type="protein sequence ID" value="KAH9299204.1"/>
    <property type="molecule type" value="Genomic_DNA"/>
</dbReference>
<keyword evidence="2" id="KW-1185">Reference proteome</keyword>
<protein>
    <submittedName>
        <fullName evidence="1">Uncharacterized protein</fullName>
    </submittedName>
</protein>
<dbReference type="AlphaFoldDB" id="A0AA38CME1"/>
<gene>
    <name evidence="1" type="ORF">KI387_030886</name>
</gene>
<sequence length="134" mass="15593">MTGESRMKCHEMDCVLIEERHKKNCVLIEQRMQKEDLNEEREEYEFQDGLVLLMMLNYCEGGQRLNGHSVSIGSSNMREYIIDNMMLALVEDESNGIEVVDNANYVLDDIRMILDSSSFYTYTSNASSFLQLER</sequence>
<comment type="caution">
    <text evidence="1">The sequence shown here is derived from an EMBL/GenBank/DDBJ whole genome shotgun (WGS) entry which is preliminary data.</text>
</comment>
<evidence type="ECO:0000313" key="1">
    <source>
        <dbReference type="EMBL" id="KAH9299204.1"/>
    </source>
</evidence>
<reference evidence="1 2" key="1">
    <citation type="journal article" date="2021" name="Nat. Plants">
        <title>The Taxus genome provides insights into paclitaxel biosynthesis.</title>
        <authorList>
            <person name="Xiong X."/>
            <person name="Gou J."/>
            <person name="Liao Q."/>
            <person name="Li Y."/>
            <person name="Zhou Q."/>
            <person name="Bi G."/>
            <person name="Li C."/>
            <person name="Du R."/>
            <person name="Wang X."/>
            <person name="Sun T."/>
            <person name="Guo L."/>
            <person name="Liang H."/>
            <person name="Lu P."/>
            <person name="Wu Y."/>
            <person name="Zhang Z."/>
            <person name="Ro D.K."/>
            <person name="Shang Y."/>
            <person name="Huang S."/>
            <person name="Yan J."/>
        </authorList>
    </citation>
    <scope>NUCLEOTIDE SEQUENCE [LARGE SCALE GENOMIC DNA]</scope>
    <source>
        <strain evidence="1">Ta-2019</strain>
    </source>
</reference>
<dbReference type="Proteomes" id="UP000824469">
    <property type="component" value="Unassembled WGS sequence"/>
</dbReference>
<proteinExistence type="predicted"/>
<name>A0AA38CME1_TAXCH</name>
<organism evidence="1 2">
    <name type="scientific">Taxus chinensis</name>
    <name type="common">Chinese yew</name>
    <name type="synonym">Taxus wallichiana var. chinensis</name>
    <dbReference type="NCBI Taxonomy" id="29808"/>
    <lineage>
        <taxon>Eukaryota</taxon>
        <taxon>Viridiplantae</taxon>
        <taxon>Streptophyta</taxon>
        <taxon>Embryophyta</taxon>
        <taxon>Tracheophyta</taxon>
        <taxon>Spermatophyta</taxon>
        <taxon>Pinopsida</taxon>
        <taxon>Pinidae</taxon>
        <taxon>Conifers II</taxon>
        <taxon>Cupressales</taxon>
        <taxon>Taxaceae</taxon>
        <taxon>Taxus</taxon>
    </lineage>
</organism>
<feature type="non-terminal residue" evidence="1">
    <location>
        <position position="1"/>
    </location>
</feature>